<name>A0A1I3QK55_9BACT</name>
<evidence type="ECO:0000259" key="1">
    <source>
        <dbReference type="Pfam" id="PF04773"/>
    </source>
</evidence>
<feature type="domain" description="FecR protein" evidence="1">
    <location>
        <begin position="58"/>
        <end position="143"/>
    </location>
</feature>
<dbReference type="STRING" id="52560.SAMN04488082_102341"/>
<dbReference type="Pfam" id="PF04773">
    <property type="entry name" value="FecR"/>
    <property type="match status" value="1"/>
</dbReference>
<dbReference type="PANTHER" id="PTHR38731">
    <property type="entry name" value="LIPL45-RELATED LIPOPROTEIN-RELATED"/>
    <property type="match status" value="1"/>
</dbReference>
<dbReference type="PANTHER" id="PTHR38731:SF1">
    <property type="entry name" value="FECR PROTEIN DOMAIN-CONTAINING PROTEIN"/>
    <property type="match status" value="1"/>
</dbReference>
<dbReference type="Proteomes" id="UP000198635">
    <property type="component" value="Unassembled WGS sequence"/>
</dbReference>
<dbReference type="InterPro" id="IPR006860">
    <property type="entry name" value="FecR"/>
</dbReference>
<keyword evidence="3" id="KW-1185">Reference proteome</keyword>
<dbReference type="RefSeq" id="WP_177193003.1">
    <property type="nucleotide sequence ID" value="NZ_FORX01000002.1"/>
</dbReference>
<sequence length="147" mass="15823">MHLFMLLILGIVLHTGTVYAEPGVAGFIKTAEGSGQIVRSGDALPARTGDILYVEDIVMTSDQSTIGIMLEDDTVLSLGPNSRLELSDFAFAPQEEKLSLAIRLLKGSFAYMSGVIARLAPEKVHIETPDAVIAVHGTRFLVKVVEQ</sequence>
<evidence type="ECO:0000313" key="2">
    <source>
        <dbReference type="EMBL" id="SFJ33557.1"/>
    </source>
</evidence>
<proteinExistence type="predicted"/>
<reference evidence="3" key="1">
    <citation type="submission" date="2016-10" db="EMBL/GenBank/DDBJ databases">
        <authorList>
            <person name="Varghese N."/>
            <person name="Submissions S."/>
        </authorList>
    </citation>
    <scope>NUCLEOTIDE SEQUENCE [LARGE SCALE GENOMIC DNA]</scope>
    <source>
        <strain evidence="3">DSM 5918</strain>
    </source>
</reference>
<gene>
    <name evidence="2" type="ORF">SAMN04488082_102341</name>
</gene>
<evidence type="ECO:0000313" key="3">
    <source>
        <dbReference type="Proteomes" id="UP000198635"/>
    </source>
</evidence>
<protein>
    <submittedName>
        <fullName evidence="2">FecR family protein</fullName>
    </submittedName>
</protein>
<dbReference type="EMBL" id="FORX01000002">
    <property type="protein sequence ID" value="SFJ33557.1"/>
    <property type="molecule type" value="Genomic_DNA"/>
</dbReference>
<dbReference type="AlphaFoldDB" id="A0A1I3QK55"/>
<organism evidence="2 3">
    <name type="scientific">Desulfomicrobium apsheronum</name>
    <dbReference type="NCBI Taxonomy" id="52560"/>
    <lineage>
        <taxon>Bacteria</taxon>
        <taxon>Pseudomonadati</taxon>
        <taxon>Thermodesulfobacteriota</taxon>
        <taxon>Desulfovibrionia</taxon>
        <taxon>Desulfovibrionales</taxon>
        <taxon>Desulfomicrobiaceae</taxon>
        <taxon>Desulfomicrobium</taxon>
    </lineage>
</organism>
<dbReference type="Gene3D" id="2.60.120.1440">
    <property type="match status" value="1"/>
</dbReference>
<accession>A0A1I3QK55</accession>